<accession>A0ABY4C8C6</accession>
<dbReference type="RefSeq" id="WP_243534937.1">
    <property type="nucleotide sequence ID" value="NZ_CP093442.1"/>
</dbReference>
<dbReference type="PANTHER" id="PTHR14463:SF10">
    <property type="entry name" value="LIPASE MATURATION FACTOR 1"/>
    <property type="match status" value="1"/>
</dbReference>
<dbReference type="InterPro" id="IPR057434">
    <property type="entry name" value="LMF1/2_N"/>
</dbReference>
<gene>
    <name evidence="10" type="ORF">MNR06_08540</name>
</gene>
<feature type="transmembrane region" description="Helical" evidence="7">
    <location>
        <begin position="52"/>
        <end position="71"/>
    </location>
</feature>
<dbReference type="EMBL" id="CP093442">
    <property type="protein sequence ID" value="UOE99742.1"/>
    <property type="molecule type" value="Genomic_DNA"/>
</dbReference>
<protein>
    <submittedName>
        <fullName evidence="10">Lipase maturation factor family protein</fullName>
    </submittedName>
</protein>
<feature type="transmembrane region" description="Helical" evidence="7">
    <location>
        <begin position="78"/>
        <end position="95"/>
    </location>
</feature>
<feature type="transmembrane region" description="Helical" evidence="7">
    <location>
        <begin position="268"/>
        <end position="286"/>
    </location>
</feature>
<feature type="domain" description="Lipase maturation factor 1/2 C-terminal" evidence="9">
    <location>
        <begin position="309"/>
        <end position="445"/>
    </location>
</feature>
<evidence type="ECO:0000256" key="1">
    <source>
        <dbReference type="ARBA" id="ARBA00004477"/>
    </source>
</evidence>
<evidence type="ECO:0000256" key="2">
    <source>
        <dbReference type="ARBA" id="ARBA00005512"/>
    </source>
</evidence>
<evidence type="ECO:0000313" key="11">
    <source>
        <dbReference type="Proteomes" id="UP000830116"/>
    </source>
</evidence>
<keyword evidence="4" id="KW-0256">Endoplasmic reticulum</keyword>
<keyword evidence="3 7" id="KW-0812">Transmembrane</keyword>
<comment type="subcellular location">
    <subcellularLocation>
        <location evidence="1">Endoplasmic reticulum membrane</location>
        <topology evidence="1">Multi-pass membrane protein</topology>
    </subcellularLocation>
</comment>
<evidence type="ECO:0000259" key="9">
    <source>
        <dbReference type="Pfam" id="PF25179"/>
    </source>
</evidence>
<dbReference type="Pfam" id="PF06762">
    <property type="entry name" value="LMF1"/>
    <property type="match status" value="1"/>
</dbReference>
<proteinExistence type="inferred from homology"/>
<keyword evidence="6 7" id="KW-0472">Membrane</keyword>
<feature type="transmembrane region" description="Helical" evidence="7">
    <location>
        <begin position="226"/>
        <end position="248"/>
    </location>
</feature>
<dbReference type="Proteomes" id="UP000830116">
    <property type="component" value="Chromosome"/>
</dbReference>
<dbReference type="InterPro" id="IPR057433">
    <property type="entry name" value="LMF1/2_C"/>
</dbReference>
<feature type="domain" description="Lipase maturation factor 1/2 N-terminal" evidence="8">
    <location>
        <begin position="102"/>
        <end position="254"/>
    </location>
</feature>
<feature type="transmembrane region" description="Helical" evidence="7">
    <location>
        <begin position="193"/>
        <end position="214"/>
    </location>
</feature>
<keyword evidence="5 7" id="KW-1133">Transmembrane helix</keyword>
<evidence type="ECO:0000259" key="8">
    <source>
        <dbReference type="Pfam" id="PF06762"/>
    </source>
</evidence>
<organism evidence="10 11">
    <name type="scientific">Bdellovibrio reynosensis</name>
    <dbReference type="NCBI Taxonomy" id="2835041"/>
    <lineage>
        <taxon>Bacteria</taxon>
        <taxon>Pseudomonadati</taxon>
        <taxon>Bdellovibrionota</taxon>
        <taxon>Bdellovibrionia</taxon>
        <taxon>Bdellovibrionales</taxon>
        <taxon>Pseudobdellovibrionaceae</taxon>
        <taxon>Bdellovibrio</taxon>
    </lineage>
</organism>
<dbReference type="PANTHER" id="PTHR14463">
    <property type="entry name" value="LIPASE MATURATION FACTOR"/>
    <property type="match status" value="1"/>
</dbReference>
<dbReference type="Pfam" id="PF25179">
    <property type="entry name" value="LMF1_C"/>
    <property type="match status" value="1"/>
</dbReference>
<evidence type="ECO:0000313" key="10">
    <source>
        <dbReference type="EMBL" id="UOE99742.1"/>
    </source>
</evidence>
<evidence type="ECO:0000256" key="4">
    <source>
        <dbReference type="ARBA" id="ARBA00022824"/>
    </source>
</evidence>
<reference evidence="10" key="1">
    <citation type="submission" date="2022-03" db="EMBL/GenBank/DDBJ databases">
        <title>Genome Identification and Characterization of new species Bdellovibrio reynosense LBG001 sp. nov. from a Mexico soil sample.</title>
        <authorList>
            <person name="Camilli A."/>
            <person name="Ajao Y."/>
            <person name="Guo X."/>
        </authorList>
    </citation>
    <scope>NUCLEOTIDE SEQUENCE</scope>
    <source>
        <strain evidence="10">LBG001</strain>
    </source>
</reference>
<evidence type="ECO:0000256" key="7">
    <source>
        <dbReference type="SAM" id="Phobius"/>
    </source>
</evidence>
<comment type="similarity">
    <text evidence="2">Belongs to the lipase maturation factor family.</text>
</comment>
<dbReference type="InterPro" id="IPR009613">
    <property type="entry name" value="LMF"/>
</dbReference>
<evidence type="ECO:0000256" key="6">
    <source>
        <dbReference type="ARBA" id="ARBA00023136"/>
    </source>
</evidence>
<evidence type="ECO:0000256" key="5">
    <source>
        <dbReference type="ARBA" id="ARBA00022989"/>
    </source>
</evidence>
<sequence length="468" mass="54780">MALLYFIGFLIAANQGRGLLGSNGILPIPIFLKRTTFNNHPSIFYFKYSDELYTSLAWIGVAVSALTFFGFSDSFGPITSMLIWTLLWLLYMSFVNVGQVFYGYGWEILLLEAGFLAIFLGPTEQAVPVPVIWLYRWLLFRVMFGAGLIKIRGDECWRDLTCMYYHYETQPLPNPLSWFFHRLPKWFQKLSLLYNHLVELVMPFFYFFPSYLGYISGLSTILFQSLIALSGNLSWLNLISIVLCISCFDDNFFKFFSELPPIVAEGPTFWQPPVMFLVTAILLFLSKKPLMNMISKRQVMNRSFDPWHLMNTYGAFGSITRERMEVVLEGTLIENPDQHTQWVEYEFKGKPGNPQRCPPQVSPYHFKIDWQMWFAAMSDYRYHPWILNFVGRILSGNKDVIDLLKEDPFDGQPPKYIQAKLYRYSFTKNLKEGWWERTYLGLYLPPLSLDDESFRIYLLEEGLFPEEE</sequence>
<keyword evidence="11" id="KW-1185">Reference proteome</keyword>
<name>A0ABY4C8C6_9BACT</name>
<evidence type="ECO:0000256" key="3">
    <source>
        <dbReference type="ARBA" id="ARBA00022692"/>
    </source>
</evidence>